<sequence length="105" mass="10924">MKRLAAVILGMSLALAAGGPALAKDMDDKIDNDDGFEFDNTLKKGTNVKYEKVKAKSLAKRQQGGAIEAGSGDTNVNSAVVGGNVYGDIVIIDEGKGDKNIIKGK</sequence>
<evidence type="ECO:0000256" key="1">
    <source>
        <dbReference type="SAM" id="SignalP"/>
    </source>
</evidence>
<dbReference type="RefSeq" id="WP_089275454.1">
    <property type="nucleotide sequence ID" value="NZ_FZOC01000009.1"/>
</dbReference>
<evidence type="ECO:0000313" key="3">
    <source>
        <dbReference type="Proteomes" id="UP000198324"/>
    </source>
</evidence>
<feature type="chain" id="PRO_5013325940" evidence="1">
    <location>
        <begin position="24"/>
        <end position="105"/>
    </location>
</feature>
<dbReference type="EMBL" id="FZOC01000009">
    <property type="protein sequence ID" value="SNS23274.1"/>
    <property type="molecule type" value="Genomic_DNA"/>
</dbReference>
<protein>
    <submittedName>
        <fullName evidence="2">Uncharacterized protein</fullName>
    </submittedName>
</protein>
<dbReference type="Proteomes" id="UP000198324">
    <property type="component" value="Unassembled WGS sequence"/>
</dbReference>
<feature type="signal peptide" evidence="1">
    <location>
        <begin position="1"/>
        <end position="23"/>
    </location>
</feature>
<dbReference type="OrthoDB" id="5405927at2"/>
<proteinExistence type="predicted"/>
<gene>
    <name evidence="2" type="ORF">SAMN04488503_3270</name>
</gene>
<keyword evidence="3" id="KW-1185">Reference proteome</keyword>
<name>A0A239CUR6_9BACT</name>
<dbReference type="AlphaFoldDB" id="A0A239CUR6"/>
<keyword evidence="1" id="KW-0732">Signal</keyword>
<organism evidence="2 3">
    <name type="scientific">Humidesulfovibrio mexicanus</name>
    <dbReference type="NCBI Taxonomy" id="147047"/>
    <lineage>
        <taxon>Bacteria</taxon>
        <taxon>Pseudomonadati</taxon>
        <taxon>Thermodesulfobacteriota</taxon>
        <taxon>Desulfovibrionia</taxon>
        <taxon>Desulfovibrionales</taxon>
        <taxon>Desulfovibrionaceae</taxon>
        <taxon>Humidesulfovibrio</taxon>
    </lineage>
</organism>
<accession>A0A239CUR6</accession>
<reference evidence="2 3" key="1">
    <citation type="submission" date="2017-06" db="EMBL/GenBank/DDBJ databases">
        <authorList>
            <person name="Kim H.J."/>
            <person name="Triplett B.A."/>
        </authorList>
    </citation>
    <scope>NUCLEOTIDE SEQUENCE [LARGE SCALE GENOMIC DNA]</scope>
    <source>
        <strain evidence="2 3">DSM 13116</strain>
    </source>
</reference>
<evidence type="ECO:0000313" key="2">
    <source>
        <dbReference type="EMBL" id="SNS23274.1"/>
    </source>
</evidence>